<accession>A0A0C2GBB0</accession>
<reference evidence="2 3" key="1">
    <citation type="submission" date="2013-12" db="EMBL/GenBank/DDBJ databases">
        <title>Draft genome of the parsitic nematode Ancylostoma duodenale.</title>
        <authorList>
            <person name="Mitreva M."/>
        </authorList>
    </citation>
    <scope>NUCLEOTIDE SEQUENCE [LARGE SCALE GENOMIC DNA]</scope>
    <source>
        <strain evidence="2 3">Zhejiang</strain>
    </source>
</reference>
<dbReference type="EMBL" id="KN733296">
    <property type="protein sequence ID" value="KIH58285.1"/>
    <property type="molecule type" value="Genomic_DNA"/>
</dbReference>
<feature type="signal peptide" evidence="1">
    <location>
        <begin position="1"/>
        <end position="23"/>
    </location>
</feature>
<keyword evidence="3" id="KW-1185">Reference proteome</keyword>
<evidence type="ECO:0000256" key="1">
    <source>
        <dbReference type="SAM" id="SignalP"/>
    </source>
</evidence>
<keyword evidence="1" id="KW-0732">Signal</keyword>
<name>A0A0C2GBB0_9BILA</name>
<dbReference type="Proteomes" id="UP000054047">
    <property type="component" value="Unassembled WGS sequence"/>
</dbReference>
<feature type="chain" id="PRO_5002149154" evidence="1">
    <location>
        <begin position="24"/>
        <end position="40"/>
    </location>
</feature>
<sequence length="40" mass="4726">MLQHKRNLLLWRLVMLLATMTTTVKPSFRDCSPRRGLDII</sequence>
<protein>
    <submittedName>
        <fullName evidence="2">Uncharacterized protein</fullName>
    </submittedName>
</protein>
<dbReference type="AlphaFoldDB" id="A0A0C2GBB0"/>
<organism evidence="2 3">
    <name type="scientific">Ancylostoma duodenale</name>
    <dbReference type="NCBI Taxonomy" id="51022"/>
    <lineage>
        <taxon>Eukaryota</taxon>
        <taxon>Metazoa</taxon>
        <taxon>Ecdysozoa</taxon>
        <taxon>Nematoda</taxon>
        <taxon>Chromadorea</taxon>
        <taxon>Rhabditida</taxon>
        <taxon>Rhabditina</taxon>
        <taxon>Rhabditomorpha</taxon>
        <taxon>Strongyloidea</taxon>
        <taxon>Ancylostomatidae</taxon>
        <taxon>Ancylostomatinae</taxon>
        <taxon>Ancylostoma</taxon>
    </lineage>
</organism>
<evidence type="ECO:0000313" key="3">
    <source>
        <dbReference type="Proteomes" id="UP000054047"/>
    </source>
</evidence>
<proteinExistence type="predicted"/>
<evidence type="ECO:0000313" key="2">
    <source>
        <dbReference type="EMBL" id="KIH58285.1"/>
    </source>
</evidence>
<gene>
    <name evidence="2" type="ORF">ANCDUO_11511</name>
</gene>